<gene>
    <name evidence="1" type="ORF">OLEA9_A115274</name>
</gene>
<evidence type="ECO:0000313" key="2">
    <source>
        <dbReference type="Proteomes" id="UP000594638"/>
    </source>
</evidence>
<dbReference type="Gramene" id="OE9A115274T1">
    <property type="protein sequence ID" value="OE9A115274C1"/>
    <property type="gene ID" value="OE9A115274"/>
</dbReference>
<keyword evidence="2" id="KW-1185">Reference proteome</keyword>
<accession>A0A8S0R9H8</accession>
<comment type="caution">
    <text evidence="1">The sequence shown here is derived from an EMBL/GenBank/DDBJ whole genome shotgun (WGS) entry which is preliminary data.</text>
</comment>
<reference evidence="1 2" key="1">
    <citation type="submission" date="2019-12" db="EMBL/GenBank/DDBJ databases">
        <authorList>
            <person name="Alioto T."/>
            <person name="Alioto T."/>
            <person name="Gomez Garrido J."/>
        </authorList>
    </citation>
    <scope>NUCLEOTIDE SEQUENCE [LARGE SCALE GENOMIC DNA]</scope>
</reference>
<dbReference type="Proteomes" id="UP000594638">
    <property type="component" value="Unassembled WGS sequence"/>
</dbReference>
<feature type="non-terminal residue" evidence="1">
    <location>
        <position position="1"/>
    </location>
</feature>
<proteinExistence type="predicted"/>
<dbReference type="EMBL" id="CACTIH010002239">
    <property type="protein sequence ID" value="CAA2975181.1"/>
    <property type="molecule type" value="Genomic_DNA"/>
</dbReference>
<evidence type="ECO:0000313" key="1">
    <source>
        <dbReference type="EMBL" id="CAA2975181.1"/>
    </source>
</evidence>
<protein>
    <submittedName>
        <fullName evidence="1">Uncharacterized protein</fullName>
    </submittedName>
</protein>
<name>A0A8S0R9H8_OLEEU</name>
<sequence>MESTLGLGDSVGGAGGLISSKAEAGVLKSKLVVLPSWELEMVETGAGVEAI</sequence>
<organism evidence="1 2">
    <name type="scientific">Olea europaea subsp. europaea</name>
    <dbReference type="NCBI Taxonomy" id="158383"/>
    <lineage>
        <taxon>Eukaryota</taxon>
        <taxon>Viridiplantae</taxon>
        <taxon>Streptophyta</taxon>
        <taxon>Embryophyta</taxon>
        <taxon>Tracheophyta</taxon>
        <taxon>Spermatophyta</taxon>
        <taxon>Magnoliopsida</taxon>
        <taxon>eudicotyledons</taxon>
        <taxon>Gunneridae</taxon>
        <taxon>Pentapetalae</taxon>
        <taxon>asterids</taxon>
        <taxon>lamiids</taxon>
        <taxon>Lamiales</taxon>
        <taxon>Oleaceae</taxon>
        <taxon>Oleeae</taxon>
        <taxon>Olea</taxon>
    </lineage>
</organism>
<dbReference type="AlphaFoldDB" id="A0A8S0R9H8"/>